<keyword evidence="2" id="KW-1185">Reference proteome</keyword>
<dbReference type="RefSeq" id="WP_106932236.1">
    <property type="nucleotide sequence ID" value="NZ_PYFT01000001.1"/>
</dbReference>
<dbReference type="AlphaFoldDB" id="A0A2T2YKM6"/>
<evidence type="ECO:0000313" key="1">
    <source>
        <dbReference type="EMBL" id="PSR56058.1"/>
    </source>
</evidence>
<protein>
    <recommendedName>
        <fullName evidence="3">DNA-binding protein</fullName>
    </recommendedName>
</protein>
<sequence length="78" mass="8914">MADKKPVPQFVTPYKYAQLCGVSYTAIYGRIERGLIELSEETSMDGTVKRLIDTIKFPPTKLNDYPIEYKGRSKPKNN</sequence>
<comment type="caution">
    <text evidence="1">The sequence shown here is derived from an EMBL/GenBank/DDBJ whole genome shotgun (WGS) entry which is preliminary data.</text>
</comment>
<evidence type="ECO:0008006" key="3">
    <source>
        <dbReference type="Google" id="ProtNLM"/>
    </source>
</evidence>
<name>A0A2T2YKM6_9BACT</name>
<evidence type="ECO:0000313" key="2">
    <source>
        <dbReference type="Proteomes" id="UP000240357"/>
    </source>
</evidence>
<gene>
    <name evidence="1" type="ORF">AHMF7605_22430</name>
</gene>
<accession>A0A2T2YKM6</accession>
<dbReference type="EMBL" id="PYFT01000001">
    <property type="protein sequence ID" value="PSR56058.1"/>
    <property type="molecule type" value="Genomic_DNA"/>
</dbReference>
<reference evidence="1 2" key="1">
    <citation type="submission" date="2018-03" db="EMBL/GenBank/DDBJ databases">
        <title>Adhaeribacter sp. HMF7605 Genome sequencing and assembly.</title>
        <authorList>
            <person name="Kang H."/>
            <person name="Kang J."/>
            <person name="Cha I."/>
            <person name="Kim H."/>
            <person name="Joh K."/>
        </authorList>
    </citation>
    <scope>NUCLEOTIDE SEQUENCE [LARGE SCALE GENOMIC DNA]</scope>
    <source>
        <strain evidence="1 2">HMF7605</strain>
    </source>
</reference>
<dbReference type="Proteomes" id="UP000240357">
    <property type="component" value="Unassembled WGS sequence"/>
</dbReference>
<dbReference type="OrthoDB" id="853993at2"/>
<organism evidence="1 2">
    <name type="scientific">Adhaeribacter arboris</name>
    <dbReference type="NCBI Taxonomy" id="2072846"/>
    <lineage>
        <taxon>Bacteria</taxon>
        <taxon>Pseudomonadati</taxon>
        <taxon>Bacteroidota</taxon>
        <taxon>Cytophagia</taxon>
        <taxon>Cytophagales</taxon>
        <taxon>Hymenobacteraceae</taxon>
        <taxon>Adhaeribacter</taxon>
    </lineage>
</organism>
<proteinExistence type="predicted"/>